<dbReference type="InterPro" id="IPR015422">
    <property type="entry name" value="PyrdxlP-dep_Trfase_small"/>
</dbReference>
<evidence type="ECO:0000313" key="2">
    <source>
        <dbReference type="Proteomes" id="UP000184248"/>
    </source>
</evidence>
<protein>
    <submittedName>
        <fullName evidence="1">Uncharacterized protein</fullName>
    </submittedName>
</protein>
<evidence type="ECO:0000313" key="1">
    <source>
        <dbReference type="EMBL" id="SHK95617.1"/>
    </source>
</evidence>
<sequence>MNLAHISDAHGVVPPNCIERGRNVLRLLPPLTAEPEVLGEGLARLERALGRLQP</sequence>
<proteinExistence type="predicted"/>
<reference evidence="2" key="1">
    <citation type="submission" date="2016-11" db="EMBL/GenBank/DDBJ databases">
        <authorList>
            <person name="Varghese N."/>
            <person name="Submissions S."/>
        </authorList>
    </citation>
    <scope>NUCLEOTIDE SEQUENCE [LARGE SCALE GENOMIC DNA]</scope>
    <source>
        <strain evidence="2">ALO Sharm</strain>
    </source>
</reference>
<dbReference type="Gene3D" id="3.90.1150.10">
    <property type="entry name" value="Aspartate Aminotransferase, domain 1"/>
    <property type="match status" value="1"/>
</dbReference>
<dbReference type="RefSeq" id="WP_170862786.1">
    <property type="nucleotide sequence ID" value="NZ_BDEO01000008.1"/>
</dbReference>
<dbReference type="Proteomes" id="UP000184248">
    <property type="component" value="Unassembled WGS sequence"/>
</dbReference>
<dbReference type="AlphaFoldDB" id="A0A1M6WPF4"/>
<gene>
    <name evidence="1" type="ORF">SAMN05192556_106224</name>
</gene>
<dbReference type="EMBL" id="FRAL01000006">
    <property type="protein sequence ID" value="SHK95617.1"/>
    <property type="molecule type" value="Genomic_DNA"/>
</dbReference>
<accession>A0A1M6WPF4</accession>
<keyword evidence="2" id="KW-1185">Reference proteome</keyword>
<organism evidence="1 2">
    <name type="scientific">Halomonas caseinilytica</name>
    <dbReference type="NCBI Taxonomy" id="438744"/>
    <lineage>
        <taxon>Bacteria</taxon>
        <taxon>Pseudomonadati</taxon>
        <taxon>Pseudomonadota</taxon>
        <taxon>Gammaproteobacteria</taxon>
        <taxon>Oceanospirillales</taxon>
        <taxon>Halomonadaceae</taxon>
        <taxon>Halomonas</taxon>
    </lineage>
</organism>
<name>A0A1M6WPF4_9GAMM</name>